<evidence type="ECO:0000313" key="4">
    <source>
        <dbReference type="Proteomes" id="UP001183176"/>
    </source>
</evidence>
<dbReference type="Pfam" id="PF08327">
    <property type="entry name" value="AHSA1"/>
    <property type="match status" value="1"/>
</dbReference>
<dbReference type="InterPro" id="IPR023393">
    <property type="entry name" value="START-like_dom_sf"/>
</dbReference>
<gene>
    <name evidence="3" type="ORF">RM423_06490</name>
</gene>
<keyword evidence="4" id="KW-1185">Reference proteome</keyword>
<reference evidence="4" key="1">
    <citation type="submission" date="2023-07" db="EMBL/GenBank/DDBJ databases">
        <title>30 novel species of actinomycetes from the DSMZ collection.</title>
        <authorList>
            <person name="Nouioui I."/>
        </authorList>
    </citation>
    <scope>NUCLEOTIDE SEQUENCE [LARGE SCALE GENOMIC DNA]</scope>
    <source>
        <strain evidence="4">DSM 44399</strain>
    </source>
</reference>
<dbReference type="EMBL" id="JAVREH010000006">
    <property type="protein sequence ID" value="MDT0261041.1"/>
    <property type="molecule type" value="Genomic_DNA"/>
</dbReference>
<dbReference type="InterPro" id="IPR013538">
    <property type="entry name" value="ASHA1/2-like_C"/>
</dbReference>
<comment type="caution">
    <text evidence="3">The sequence shown here is derived from an EMBL/GenBank/DDBJ whole genome shotgun (WGS) entry which is preliminary data.</text>
</comment>
<name>A0ABU2J7T0_9ACTN</name>
<proteinExistence type="inferred from homology"/>
<feature type="domain" description="Activator of Hsp90 ATPase homologue 1/2-like C-terminal" evidence="2">
    <location>
        <begin position="2"/>
        <end position="88"/>
    </location>
</feature>
<evidence type="ECO:0000313" key="3">
    <source>
        <dbReference type="EMBL" id="MDT0261041.1"/>
    </source>
</evidence>
<dbReference type="SUPFAM" id="SSF55961">
    <property type="entry name" value="Bet v1-like"/>
    <property type="match status" value="1"/>
</dbReference>
<dbReference type="Proteomes" id="UP001183176">
    <property type="component" value="Unassembled WGS sequence"/>
</dbReference>
<sequence length="156" mass="16778">MEEVWDACTDPERLARWYAPVAGDLRVGGTFTQGDFGSGRITRCEAPRLLTVALGGDPAPDEIELRLSSTPDDGTVLEFEHATTLDSHEIGGQLYDAVYCMGGGYGPRLVTLGEHLSGTLAPDVDATMLHTLPQYGPAIDQSMSALAELIEADKRR</sequence>
<comment type="similarity">
    <text evidence="1">Belongs to the AHA1 family.</text>
</comment>
<organism evidence="3 4">
    <name type="scientific">Jatrophihabitans lederbergiae</name>
    <dbReference type="NCBI Taxonomy" id="3075547"/>
    <lineage>
        <taxon>Bacteria</taxon>
        <taxon>Bacillati</taxon>
        <taxon>Actinomycetota</taxon>
        <taxon>Actinomycetes</taxon>
        <taxon>Jatrophihabitantales</taxon>
        <taxon>Jatrophihabitantaceae</taxon>
        <taxon>Jatrophihabitans</taxon>
    </lineage>
</organism>
<protein>
    <submittedName>
        <fullName evidence="3">SRPBCC domain-containing protein</fullName>
    </submittedName>
</protein>
<evidence type="ECO:0000256" key="1">
    <source>
        <dbReference type="ARBA" id="ARBA00006817"/>
    </source>
</evidence>
<accession>A0ABU2J7T0</accession>
<dbReference type="Gene3D" id="3.30.530.20">
    <property type="match status" value="1"/>
</dbReference>
<evidence type="ECO:0000259" key="2">
    <source>
        <dbReference type="Pfam" id="PF08327"/>
    </source>
</evidence>